<protein>
    <submittedName>
        <fullName evidence="1">Uncharacterized protein</fullName>
    </submittedName>
</protein>
<accession>A0A1Y6C1G2</accession>
<dbReference type="Proteomes" id="UP000192907">
    <property type="component" value="Unassembled WGS sequence"/>
</dbReference>
<keyword evidence="2" id="KW-1185">Reference proteome</keyword>
<evidence type="ECO:0000313" key="1">
    <source>
        <dbReference type="EMBL" id="SMF40535.1"/>
    </source>
</evidence>
<dbReference type="AlphaFoldDB" id="A0A1Y6C1G2"/>
<gene>
    <name evidence="1" type="ORF">SAMN06296036_11285</name>
</gene>
<sequence>MDFVDRFIEHRRGAKKTVVQTQNKFEESKSLKESMSVKQKAEQSIRAKLRPLFLRPLELLSS</sequence>
<evidence type="ECO:0000313" key="2">
    <source>
        <dbReference type="Proteomes" id="UP000192907"/>
    </source>
</evidence>
<reference evidence="2" key="1">
    <citation type="submission" date="2017-04" db="EMBL/GenBank/DDBJ databases">
        <authorList>
            <person name="Varghese N."/>
            <person name="Submissions S."/>
        </authorList>
    </citation>
    <scope>NUCLEOTIDE SEQUENCE [LARGE SCALE GENOMIC DNA]</scope>
    <source>
        <strain evidence="2">RKEM611</strain>
    </source>
</reference>
<dbReference type="STRING" id="1513793.SAMN06296036_11285"/>
<proteinExistence type="predicted"/>
<organism evidence="1 2">
    <name type="scientific">Pseudobacteriovorax antillogorgiicola</name>
    <dbReference type="NCBI Taxonomy" id="1513793"/>
    <lineage>
        <taxon>Bacteria</taxon>
        <taxon>Pseudomonadati</taxon>
        <taxon>Bdellovibrionota</taxon>
        <taxon>Oligoflexia</taxon>
        <taxon>Oligoflexales</taxon>
        <taxon>Pseudobacteriovoracaceae</taxon>
        <taxon>Pseudobacteriovorax</taxon>
    </lineage>
</organism>
<name>A0A1Y6C1G2_9BACT</name>
<dbReference type="EMBL" id="FWZT01000012">
    <property type="protein sequence ID" value="SMF40535.1"/>
    <property type="molecule type" value="Genomic_DNA"/>
</dbReference>